<feature type="compositionally biased region" description="Basic and acidic residues" evidence="5">
    <location>
        <begin position="1"/>
        <end position="22"/>
    </location>
</feature>
<feature type="region of interest" description="Disordered" evidence="5">
    <location>
        <begin position="1"/>
        <end position="24"/>
    </location>
</feature>
<keyword evidence="3 6" id="KW-1133">Transmembrane helix</keyword>
<keyword evidence="8" id="KW-0614">Plasmid</keyword>
<feature type="transmembrane region" description="Helical" evidence="6">
    <location>
        <begin position="55"/>
        <end position="76"/>
    </location>
</feature>
<dbReference type="Proteomes" id="UP000030071">
    <property type="component" value="Plasmid p48"/>
</dbReference>
<evidence type="ECO:0000256" key="4">
    <source>
        <dbReference type="ARBA" id="ARBA00023136"/>
    </source>
</evidence>
<dbReference type="PIRSF" id="PIRSF003299">
    <property type="entry name" value="VirB8_PtlE"/>
    <property type="match status" value="1"/>
</dbReference>
<reference evidence="9 10" key="2">
    <citation type="journal article" date="2012" name="Int. J. Syst. Evol. Microbiol.">
        <title>Vibrio caribbeanicus sp. nov., isolated from the marine sponge Scleritoderma cyanea.</title>
        <authorList>
            <person name="Hoffmann M."/>
            <person name="Monday S.R."/>
            <person name="Allard M.W."/>
            <person name="Strain E.A."/>
            <person name="Whittaker P."/>
            <person name="Naum M."/>
            <person name="McCarthy P.J."/>
            <person name="Lopez J.V."/>
            <person name="Fischer M."/>
            <person name="Brown E.W."/>
        </authorList>
    </citation>
    <scope>NUCLEOTIDE SEQUENCE [LARGE SCALE GENOMIC DNA]</scope>
    <source>
        <strain evidence="9 10">ATCC 19109</strain>
    </source>
</reference>
<name>F9T6N3_9VIBR</name>
<dbReference type="Pfam" id="PF04335">
    <property type="entry name" value="VirB8"/>
    <property type="match status" value="1"/>
</dbReference>
<dbReference type="EMBL" id="AFWI01000154">
    <property type="protein sequence ID" value="EGU54438.1"/>
    <property type="molecule type" value="Genomic_DNA"/>
</dbReference>
<sequence>MGDLEKAFSSNREKMQAKDSKEVSNAAKSLIEQKMKFEEDRVELAKSDAKKAWKVAAGFGVVAILSIGAVIGLTPLKTVVPVMILVDSLTGQTKIIDSLEDSKAVSYGEILDKYWTKQFVIYYNSYDWKTVQSNYNAVELMSDKSVFTPYSKMMQGKKSPVEILGDTNSINIKVTSITFLPSSQEDNMVAQVSFVRDVVDGNGVTAQKYKPTSWEATLTFDYLTDITTEEERLINPLAYRVTSYREDIVSQ</sequence>
<dbReference type="RefSeq" id="WP_004745228.1">
    <property type="nucleotide sequence ID" value="NZ_AFWI01000154.1"/>
</dbReference>
<evidence type="ECO:0000256" key="6">
    <source>
        <dbReference type="SAM" id="Phobius"/>
    </source>
</evidence>
<evidence type="ECO:0000256" key="2">
    <source>
        <dbReference type="ARBA" id="ARBA00022692"/>
    </source>
</evidence>
<feature type="domain" description="Bacterial virulence protein VirB8" evidence="7">
    <location>
        <begin position="35"/>
        <end position="247"/>
    </location>
</feature>
<evidence type="ECO:0000313" key="10">
    <source>
        <dbReference type="Proteomes" id="UP000003836"/>
    </source>
</evidence>
<evidence type="ECO:0000256" key="5">
    <source>
        <dbReference type="SAM" id="MobiDB-lite"/>
    </source>
</evidence>
<keyword evidence="10" id="KW-1185">Reference proteome</keyword>
<evidence type="ECO:0000313" key="9">
    <source>
        <dbReference type="EMBL" id="EGU54438.1"/>
    </source>
</evidence>
<reference evidence="8 11" key="3">
    <citation type="submission" date="2014-08" db="EMBL/GenBank/DDBJ databases">
        <title>First Complete Genome Sequence of the Shellfish Pathogen Vibrio tubiashii.</title>
        <authorList>
            <person name="Richards G.P."/>
            <person name="Needleman D.S."/>
            <person name="Watson M.A."/>
            <person name="Bono J.L."/>
        </authorList>
    </citation>
    <scope>NUCLEOTIDE SEQUENCE [LARGE SCALE GENOMIC DNA]</scope>
    <source>
        <strain evidence="8 11">ATCC 19109</strain>
        <plasmid evidence="8">p48</plasmid>
        <plasmid evidence="11">Plasmid p48</plasmid>
    </source>
</reference>
<dbReference type="Proteomes" id="UP000003836">
    <property type="component" value="Unassembled WGS sequence"/>
</dbReference>
<evidence type="ECO:0000256" key="3">
    <source>
        <dbReference type="ARBA" id="ARBA00022989"/>
    </source>
</evidence>
<evidence type="ECO:0000256" key="1">
    <source>
        <dbReference type="ARBA" id="ARBA00004167"/>
    </source>
</evidence>
<dbReference type="GeneID" id="23448176"/>
<comment type="subcellular location">
    <subcellularLocation>
        <location evidence="1">Membrane</location>
        <topology evidence="1">Single-pass membrane protein</topology>
    </subcellularLocation>
</comment>
<dbReference type="PATRIC" id="fig|1051646.9.peg.5066"/>
<dbReference type="eggNOG" id="COG3736">
    <property type="taxonomic scope" value="Bacteria"/>
</dbReference>
<keyword evidence="2 6" id="KW-0812">Transmembrane</keyword>
<dbReference type="CDD" id="cd16424">
    <property type="entry name" value="VirB8"/>
    <property type="match status" value="1"/>
</dbReference>
<dbReference type="GO" id="GO:0030255">
    <property type="term" value="P:protein secretion by the type IV secretion system"/>
    <property type="evidence" value="ECO:0007669"/>
    <property type="project" value="InterPro"/>
</dbReference>
<dbReference type="GO" id="GO:0016020">
    <property type="term" value="C:membrane"/>
    <property type="evidence" value="ECO:0007669"/>
    <property type="project" value="UniProtKB-SubCell"/>
</dbReference>
<keyword evidence="4 6" id="KW-0472">Membrane</keyword>
<evidence type="ECO:0000313" key="8">
    <source>
        <dbReference type="EMBL" id="AIW17509.1"/>
    </source>
</evidence>
<reference evidence="9" key="1">
    <citation type="submission" date="2011-08" db="EMBL/GenBank/DDBJ databases">
        <authorList>
            <person name="Hoffman M."/>
            <person name="Strain E.A."/>
            <person name="Brown E."/>
            <person name="Allard M.W."/>
        </authorList>
    </citation>
    <scope>NUCLEOTIDE SEQUENCE</scope>
    <source>
        <strain evidence="9">ATCC 19109</strain>
    </source>
</reference>
<accession>F9T6N3</accession>
<dbReference type="EMBL" id="CP009359">
    <property type="protein sequence ID" value="AIW17509.1"/>
    <property type="molecule type" value="Genomic_DNA"/>
</dbReference>
<protein>
    <submittedName>
        <fullName evidence="8">Conjugal transfer protein TraG</fullName>
    </submittedName>
</protein>
<dbReference type="SUPFAM" id="SSF54427">
    <property type="entry name" value="NTF2-like"/>
    <property type="match status" value="1"/>
</dbReference>
<dbReference type="InterPro" id="IPR007430">
    <property type="entry name" value="VirB8"/>
</dbReference>
<dbReference type="HOGENOM" id="CLU_068461_1_1_6"/>
<dbReference type="InterPro" id="IPR032710">
    <property type="entry name" value="NTF2-like_dom_sf"/>
</dbReference>
<geneLocation type="plasmid" evidence="8 11">
    <name>p48</name>
</geneLocation>
<dbReference type="AlphaFoldDB" id="F9T6N3"/>
<proteinExistence type="predicted"/>
<evidence type="ECO:0000313" key="11">
    <source>
        <dbReference type="Proteomes" id="UP000030071"/>
    </source>
</evidence>
<dbReference type="InterPro" id="IPR026264">
    <property type="entry name" value="VirB8/PtlE"/>
</dbReference>
<evidence type="ECO:0000259" key="7">
    <source>
        <dbReference type="Pfam" id="PF04335"/>
    </source>
</evidence>
<gene>
    <name evidence="8" type="ORF">IX91_25980</name>
    <name evidence="9" type="ORF">VITU9109_02652</name>
</gene>
<organism evidence="8 11">
    <name type="scientific">Vibrio tubiashii ATCC 19109</name>
    <dbReference type="NCBI Taxonomy" id="1051646"/>
    <lineage>
        <taxon>Bacteria</taxon>
        <taxon>Pseudomonadati</taxon>
        <taxon>Pseudomonadota</taxon>
        <taxon>Gammaproteobacteria</taxon>
        <taxon>Vibrionales</taxon>
        <taxon>Vibrionaceae</taxon>
        <taxon>Vibrio</taxon>
        <taxon>Vibrio oreintalis group</taxon>
    </lineage>
</organism>
<dbReference type="KEGG" id="vtu:IX91_25980"/>
<dbReference type="Gene3D" id="3.10.450.230">
    <property type="entry name" value="VirB8 protein"/>
    <property type="match status" value="1"/>
</dbReference>